<evidence type="ECO:0000313" key="9">
    <source>
        <dbReference type="EMBL" id="PNC16880.1"/>
    </source>
</evidence>
<gene>
    <name evidence="9" type="ORF">CXU22_09480</name>
</gene>
<organism evidence="9 10">
    <name type="scientific">Akkermansia muciniphila</name>
    <dbReference type="NCBI Taxonomy" id="239935"/>
    <lineage>
        <taxon>Bacteria</taxon>
        <taxon>Pseudomonadati</taxon>
        <taxon>Verrucomicrobiota</taxon>
        <taxon>Verrucomicrobiia</taxon>
        <taxon>Verrucomicrobiales</taxon>
        <taxon>Akkermansiaceae</taxon>
        <taxon>Akkermansia</taxon>
    </lineage>
</organism>
<dbReference type="NCBIfam" id="TIGR01730">
    <property type="entry name" value="RND_mfp"/>
    <property type="match status" value="1"/>
</dbReference>
<dbReference type="GO" id="GO:0005886">
    <property type="term" value="C:plasma membrane"/>
    <property type="evidence" value="ECO:0007669"/>
    <property type="project" value="UniProtKB-SubCell"/>
</dbReference>
<dbReference type="Gene3D" id="1.10.287.470">
    <property type="entry name" value="Helix hairpin bin"/>
    <property type="match status" value="1"/>
</dbReference>
<feature type="signal peptide" evidence="4">
    <location>
        <begin position="1"/>
        <end position="21"/>
    </location>
</feature>
<accession>A0A2N8HAJ6</accession>
<name>A0A2N8HAJ6_9BACT</name>
<dbReference type="InterPro" id="IPR058625">
    <property type="entry name" value="MdtA-like_BSH"/>
</dbReference>
<dbReference type="InterPro" id="IPR006143">
    <property type="entry name" value="RND_pump_MFP"/>
</dbReference>
<evidence type="ECO:0000259" key="5">
    <source>
        <dbReference type="Pfam" id="PF25876"/>
    </source>
</evidence>
<dbReference type="Proteomes" id="UP000236000">
    <property type="component" value="Unassembled WGS sequence"/>
</dbReference>
<dbReference type="Gene3D" id="2.40.420.20">
    <property type="match status" value="1"/>
</dbReference>
<reference evidence="9 10" key="1">
    <citation type="journal article" date="2017" name="BMC Genomics">
        <title>Genome sequencing of 39 Akkermansia muciniphila isolates reveals its population structure, genomic and functional diverisity, and global distribution in mammalian gut microbiotas.</title>
        <authorList>
            <person name="Guo X."/>
            <person name="Li S."/>
            <person name="Zhang J."/>
            <person name="Wu F."/>
            <person name="Li X."/>
            <person name="Wu D."/>
            <person name="Zhang M."/>
            <person name="Ou Z."/>
            <person name="Jie Z."/>
            <person name="Yan Q."/>
            <person name="Li P."/>
            <person name="Yi J."/>
            <person name="Peng Y."/>
        </authorList>
    </citation>
    <scope>NUCLEOTIDE SEQUENCE [LARGE SCALE GENOMIC DNA]</scope>
    <source>
        <strain evidence="9 10">GP24</strain>
    </source>
</reference>
<keyword evidence="4" id="KW-0732">Signal</keyword>
<dbReference type="InterPro" id="IPR058626">
    <property type="entry name" value="MdtA-like_b-barrel"/>
</dbReference>
<feature type="domain" description="Multidrug resistance protein MdtA-like alpha-helical hairpin" evidence="5">
    <location>
        <begin position="104"/>
        <end position="173"/>
    </location>
</feature>
<dbReference type="Gene3D" id="2.40.30.170">
    <property type="match status" value="1"/>
</dbReference>
<dbReference type="Pfam" id="PF25917">
    <property type="entry name" value="BSH_RND"/>
    <property type="match status" value="1"/>
</dbReference>
<dbReference type="PANTHER" id="PTHR30158:SF24">
    <property type="entry name" value="HLYD FAMILY SECRETION PROTEIN"/>
    <property type="match status" value="1"/>
</dbReference>
<comment type="similarity">
    <text evidence="2">Belongs to the membrane fusion protein (MFP) (TC 8.A.1) family.</text>
</comment>
<dbReference type="AlphaFoldDB" id="A0A2N8HAJ6"/>
<evidence type="ECO:0000259" key="7">
    <source>
        <dbReference type="Pfam" id="PF25944"/>
    </source>
</evidence>
<dbReference type="Pfam" id="PF25876">
    <property type="entry name" value="HH_MFP_RND"/>
    <property type="match status" value="1"/>
</dbReference>
<dbReference type="OrthoDB" id="9801814at2"/>
<evidence type="ECO:0000259" key="8">
    <source>
        <dbReference type="Pfam" id="PF25967"/>
    </source>
</evidence>
<dbReference type="Gene3D" id="2.40.50.100">
    <property type="match status" value="1"/>
</dbReference>
<evidence type="ECO:0000256" key="3">
    <source>
        <dbReference type="SAM" id="Coils"/>
    </source>
</evidence>
<comment type="subcellular location">
    <subcellularLocation>
        <location evidence="1">Cell envelope</location>
    </subcellularLocation>
</comment>
<evidence type="ECO:0000313" key="10">
    <source>
        <dbReference type="Proteomes" id="UP000236000"/>
    </source>
</evidence>
<sequence>MKTTCLLFLCFSLLAVLPSCRQEDENQAAGPPAGMVPEVAVLTAHGTQVPVTANLPGRMEAYLQAEVRARVTGIIQERCYQEGQTVRPGDLLFKIDPAPLQAVLDECKATVARAKAVLADAEDKAARYSSLVAKGAVSVREHKQARAEEDRARAEYAAAAASLEQARLNLEYTRVEAPISGRVRRALVTEGAFANQNEFTHLTTIEQIDPIYVRFSQPASQYSSLRRAVVSGLWKGVPLEDIKVRLLLSNGEEYPHSGKIIFSDMAVDPNTDTIEMRAQFPNPDYELLPGAYVRVVFDKAVRDNVFAIPRDAVIRTAQGASVFVVGRDGALEMRPVKADTLNGREWLVSEGLKDGDKVVVSHIMSLRPGMQVRTAAPQPQTNSQQ</sequence>
<feature type="domain" description="Multidrug resistance protein MdtA-like barrel-sandwich hybrid" evidence="6">
    <location>
        <begin position="64"/>
        <end position="205"/>
    </location>
</feature>
<dbReference type="FunFam" id="2.40.420.20:FF:000001">
    <property type="entry name" value="Efflux RND transporter periplasmic adaptor subunit"/>
    <property type="match status" value="1"/>
</dbReference>
<evidence type="ECO:0000256" key="1">
    <source>
        <dbReference type="ARBA" id="ARBA00004196"/>
    </source>
</evidence>
<feature type="domain" description="Multidrug resistance protein MdtA-like beta-barrel" evidence="7">
    <location>
        <begin position="210"/>
        <end position="298"/>
    </location>
</feature>
<dbReference type="GO" id="GO:0022857">
    <property type="term" value="F:transmembrane transporter activity"/>
    <property type="evidence" value="ECO:0007669"/>
    <property type="project" value="InterPro"/>
</dbReference>
<dbReference type="Pfam" id="PF25944">
    <property type="entry name" value="Beta-barrel_RND"/>
    <property type="match status" value="1"/>
</dbReference>
<dbReference type="InterPro" id="IPR058627">
    <property type="entry name" value="MdtA-like_C"/>
</dbReference>
<dbReference type="SUPFAM" id="SSF111369">
    <property type="entry name" value="HlyD-like secretion proteins"/>
    <property type="match status" value="1"/>
</dbReference>
<dbReference type="EMBL" id="PJKA01000013">
    <property type="protein sequence ID" value="PNC16880.1"/>
    <property type="molecule type" value="Genomic_DNA"/>
</dbReference>
<feature type="coiled-coil region" evidence="3">
    <location>
        <begin position="104"/>
        <end position="131"/>
    </location>
</feature>
<evidence type="ECO:0000259" key="6">
    <source>
        <dbReference type="Pfam" id="PF25917"/>
    </source>
</evidence>
<feature type="chain" id="PRO_5014996465" evidence="4">
    <location>
        <begin position="22"/>
        <end position="385"/>
    </location>
</feature>
<evidence type="ECO:0000256" key="2">
    <source>
        <dbReference type="ARBA" id="ARBA00009477"/>
    </source>
</evidence>
<protein>
    <submittedName>
        <fullName evidence="9">Efflux transporter periplasmic adaptor subunit</fullName>
    </submittedName>
</protein>
<proteinExistence type="inferred from homology"/>
<evidence type="ECO:0000256" key="4">
    <source>
        <dbReference type="SAM" id="SignalP"/>
    </source>
</evidence>
<dbReference type="InterPro" id="IPR058624">
    <property type="entry name" value="MdtA-like_HH"/>
</dbReference>
<dbReference type="RefSeq" id="WP_102714898.1">
    <property type="nucleotide sequence ID" value="NZ_PJKA01000013.1"/>
</dbReference>
<feature type="domain" description="Multidrug resistance protein MdtA-like C-terminal permuted SH3" evidence="8">
    <location>
        <begin position="304"/>
        <end position="363"/>
    </location>
</feature>
<dbReference type="Pfam" id="PF25967">
    <property type="entry name" value="RND-MFP_C"/>
    <property type="match status" value="1"/>
</dbReference>
<dbReference type="GO" id="GO:0046677">
    <property type="term" value="P:response to antibiotic"/>
    <property type="evidence" value="ECO:0007669"/>
    <property type="project" value="TreeGrafter"/>
</dbReference>
<keyword evidence="3" id="KW-0175">Coiled coil</keyword>
<comment type="caution">
    <text evidence="9">The sequence shown here is derived from an EMBL/GenBank/DDBJ whole genome shotgun (WGS) entry which is preliminary data.</text>
</comment>
<dbReference type="PANTHER" id="PTHR30158">
    <property type="entry name" value="ACRA/E-RELATED COMPONENT OF DRUG EFFLUX TRANSPORTER"/>
    <property type="match status" value="1"/>
</dbReference>